<dbReference type="STRING" id="717606.PaecuDRAFT_0285"/>
<protein>
    <submittedName>
        <fullName evidence="8">MATE efflux family protein</fullName>
    </submittedName>
</protein>
<dbReference type="PANTHER" id="PTHR42925:SF2">
    <property type="entry name" value="NA+ DRIVEN MULTIDRUG EFFLUX PUMP"/>
    <property type="match status" value="1"/>
</dbReference>
<dbReference type="InterPro" id="IPR002528">
    <property type="entry name" value="MATE_fam"/>
</dbReference>
<feature type="transmembrane region" description="Helical" evidence="7">
    <location>
        <begin position="431"/>
        <end position="451"/>
    </location>
</feature>
<evidence type="ECO:0000256" key="5">
    <source>
        <dbReference type="ARBA" id="ARBA00022989"/>
    </source>
</evidence>
<gene>
    <name evidence="8" type="ORF">PaecuDRAFT_0285</name>
</gene>
<evidence type="ECO:0000256" key="1">
    <source>
        <dbReference type="ARBA" id="ARBA00004651"/>
    </source>
</evidence>
<dbReference type="Proteomes" id="UP000005387">
    <property type="component" value="Unassembled WGS sequence"/>
</dbReference>
<keyword evidence="2" id="KW-0813">Transport</keyword>
<feature type="transmembrane region" description="Helical" evidence="7">
    <location>
        <begin position="360"/>
        <end position="381"/>
    </location>
</feature>
<dbReference type="eggNOG" id="COG0534">
    <property type="taxonomic scope" value="Bacteria"/>
</dbReference>
<dbReference type="InterPro" id="IPR047135">
    <property type="entry name" value="YsiQ"/>
</dbReference>
<feature type="transmembrane region" description="Helical" evidence="7">
    <location>
        <begin position="328"/>
        <end position="348"/>
    </location>
</feature>
<accession>E0I3B0</accession>
<dbReference type="PIRSF" id="PIRSF006603">
    <property type="entry name" value="DinF"/>
    <property type="match status" value="1"/>
</dbReference>
<evidence type="ECO:0000313" key="8">
    <source>
        <dbReference type="EMBL" id="EFM12774.1"/>
    </source>
</evidence>
<evidence type="ECO:0000313" key="9">
    <source>
        <dbReference type="Proteomes" id="UP000005387"/>
    </source>
</evidence>
<dbReference type="GO" id="GO:0005886">
    <property type="term" value="C:plasma membrane"/>
    <property type="evidence" value="ECO:0007669"/>
    <property type="project" value="UniProtKB-SubCell"/>
</dbReference>
<evidence type="ECO:0000256" key="4">
    <source>
        <dbReference type="ARBA" id="ARBA00022692"/>
    </source>
</evidence>
<keyword evidence="6 7" id="KW-0472">Membrane</keyword>
<reference evidence="8 9" key="1">
    <citation type="submission" date="2010-07" db="EMBL/GenBank/DDBJ databases">
        <title>The draft genome of Paenibacillus curdlanolyticus YK9.</title>
        <authorList>
            <consortium name="US DOE Joint Genome Institute (JGI-PGF)"/>
            <person name="Lucas S."/>
            <person name="Copeland A."/>
            <person name="Lapidus A."/>
            <person name="Cheng J.-F."/>
            <person name="Bruce D."/>
            <person name="Goodwin L."/>
            <person name="Pitluck S."/>
            <person name="Land M.L."/>
            <person name="Hauser L."/>
            <person name="Chang Y.-J."/>
            <person name="Jeffries C."/>
            <person name="Anderson I.J."/>
            <person name="Johnson E."/>
            <person name="Loganathan U."/>
            <person name="Mulhopadhyay B."/>
            <person name="Kyrpides N."/>
            <person name="Woyke T.J."/>
        </authorList>
    </citation>
    <scope>NUCLEOTIDE SEQUENCE [LARGE SCALE GENOMIC DNA]</scope>
    <source>
        <strain evidence="8 9">YK9</strain>
    </source>
</reference>
<keyword evidence="5 7" id="KW-1133">Transmembrane helix</keyword>
<name>E0I3B0_9BACL</name>
<dbReference type="NCBIfam" id="TIGR00797">
    <property type="entry name" value="matE"/>
    <property type="match status" value="1"/>
</dbReference>
<dbReference type="AlphaFoldDB" id="E0I3B0"/>
<dbReference type="EMBL" id="AEDD01000001">
    <property type="protein sequence ID" value="EFM12774.1"/>
    <property type="molecule type" value="Genomic_DNA"/>
</dbReference>
<sequence>MRVSLCLFQRFPSYKAEFARICGLTNVGYALTMVRRQGGIDSMVNKKQSSATLPSISIWALTWPIMIEMMLQFMLGTADTVMVSRISDDAVAVVGISNQFFNAVIMMFSLVCSGAGILIAQKLGANKRYEARQIGIMSVSITAMLGVVISLILIFATNPIIAMLQVPEAIRPLAHTYMSIVGGGMIVTALNLSFSTAVRNTGDTRSPMLIAVGMNVLHIALNYAFIFGAFGFPKWGLFGVAISMIIARSTAMLFQFRLFRHAFGERIRFGEFTRFNGKLLKEVLKLGWPLSMNGGSWTLSQLVIYSIIASMGAEELATRTYMNTIESFAFLFGWSLAMGVQIRISHLFGAGRYREVYYDAFKVLGWGVVIVLANTVLMLLFRRQLLGLFTEDQWIIDTAMTLLWLNLVLQPGKMLNMALGQSLSAIGDSRVIMLYSLPIMWALSVGLSYMLAVPVGFGLLGIYAGMIADEYVRGISSLFRWRHHRKKAFASEFPELQNVKAANTASI</sequence>
<dbReference type="GO" id="GO:0015297">
    <property type="term" value="F:antiporter activity"/>
    <property type="evidence" value="ECO:0007669"/>
    <property type="project" value="InterPro"/>
</dbReference>
<dbReference type="GO" id="GO:0042910">
    <property type="term" value="F:xenobiotic transmembrane transporter activity"/>
    <property type="evidence" value="ECO:0007669"/>
    <property type="project" value="InterPro"/>
</dbReference>
<comment type="subcellular location">
    <subcellularLocation>
        <location evidence="1">Cell membrane</location>
        <topology evidence="1">Multi-pass membrane protein</topology>
    </subcellularLocation>
</comment>
<keyword evidence="3" id="KW-1003">Cell membrane</keyword>
<keyword evidence="4 7" id="KW-0812">Transmembrane</keyword>
<evidence type="ECO:0000256" key="3">
    <source>
        <dbReference type="ARBA" id="ARBA00022475"/>
    </source>
</evidence>
<feature type="transmembrane region" description="Helical" evidence="7">
    <location>
        <begin position="100"/>
        <end position="120"/>
    </location>
</feature>
<dbReference type="CDD" id="cd13134">
    <property type="entry name" value="MATE_like_8"/>
    <property type="match status" value="1"/>
</dbReference>
<feature type="transmembrane region" description="Helical" evidence="7">
    <location>
        <begin position="176"/>
        <end position="197"/>
    </location>
</feature>
<proteinExistence type="predicted"/>
<organism evidence="8 9">
    <name type="scientific">Paenibacillus curdlanolyticus YK9</name>
    <dbReference type="NCBI Taxonomy" id="717606"/>
    <lineage>
        <taxon>Bacteria</taxon>
        <taxon>Bacillati</taxon>
        <taxon>Bacillota</taxon>
        <taxon>Bacilli</taxon>
        <taxon>Bacillales</taxon>
        <taxon>Paenibacillaceae</taxon>
        <taxon>Paenibacillus</taxon>
    </lineage>
</organism>
<dbReference type="InterPro" id="IPR048279">
    <property type="entry name" value="MdtK-like"/>
</dbReference>
<feature type="transmembrane region" description="Helical" evidence="7">
    <location>
        <begin position="209"/>
        <end position="230"/>
    </location>
</feature>
<feature type="transmembrane region" description="Helical" evidence="7">
    <location>
        <begin position="56"/>
        <end position="75"/>
    </location>
</feature>
<keyword evidence="9" id="KW-1185">Reference proteome</keyword>
<evidence type="ECO:0000256" key="7">
    <source>
        <dbReference type="SAM" id="Phobius"/>
    </source>
</evidence>
<feature type="transmembrane region" description="Helical" evidence="7">
    <location>
        <begin position="141"/>
        <end position="164"/>
    </location>
</feature>
<evidence type="ECO:0000256" key="6">
    <source>
        <dbReference type="ARBA" id="ARBA00023136"/>
    </source>
</evidence>
<dbReference type="Pfam" id="PF01554">
    <property type="entry name" value="MatE"/>
    <property type="match status" value="2"/>
</dbReference>
<feature type="transmembrane region" description="Helical" evidence="7">
    <location>
        <begin position="236"/>
        <end position="259"/>
    </location>
</feature>
<dbReference type="PANTHER" id="PTHR42925">
    <property type="entry name" value="MULTIDRUG AND TOXIN EFFLUX PROTEIN MATE FAMILY"/>
    <property type="match status" value="1"/>
</dbReference>
<evidence type="ECO:0000256" key="2">
    <source>
        <dbReference type="ARBA" id="ARBA00022448"/>
    </source>
</evidence>